<dbReference type="AlphaFoldDB" id="A0AB39ZW25"/>
<gene>
    <name evidence="2" type="primary">LOC108020641</name>
</gene>
<dbReference type="Proteomes" id="UP001652628">
    <property type="component" value="Chromosome 3"/>
</dbReference>
<dbReference type="RefSeq" id="XP_016944485.1">
    <property type="nucleotide sequence ID" value="XM_017088996.4"/>
</dbReference>
<keyword evidence="1" id="KW-1185">Reference proteome</keyword>
<organism evidence="1 2">
    <name type="scientific">Drosophila suzukii</name>
    <name type="common">Spotted-wing drosophila fruit fly</name>
    <dbReference type="NCBI Taxonomy" id="28584"/>
    <lineage>
        <taxon>Eukaryota</taxon>
        <taxon>Metazoa</taxon>
        <taxon>Ecdysozoa</taxon>
        <taxon>Arthropoda</taxon>
        <taxon>Hexapoda</taxon>
        <taxon>Insecta</taxon>
        <taxon>Pterygota</taxon>
        <taxon>Neoptera</taxon>
        <taxon>Endopterygota</taxon>
        <taxon>Diptera</taxon>
        <taxon>Brachycera</taxon>
        <taxon>Muscomorpha</taxon>
        <taxon>Ephydroidea</taxon>
        <taxon>Drosophilidae</taxon>
        <taxon>Drosophila</taxon>
        <taxon>Sophophora</taxon>
    </lineage>
</organism>
<dbReference type="PANTHER" id="PTHR20977">
    <property type="entry name" value="AT13385P-RELATED"/>
    <property type="match status" value="1"/>
</dbReference>
<dbReference type="SMART" id="SM00689">
    <property type="entry name" value="DM6"/>
    <property type="match status" value="1"/>
</dbReference>
<dbReference type="PANTHER" id="PTHR20977:SF0">
    <property type="entry name" value="AT13385P-RELATED"/>
    <property type="match status" value="1"/>
</dbReference>
<dbReference type="GeneID" id="108020641"/>
<evidence type="ECO:0000313" key="2">
    <source>
        <dbReference type="RefSeq" id="XP_016944485.1"/>
    </source>
</evidence>
<evidence type="ECO:0000313" key="1">
    <source>
        <dbReference type="Proteomes" id="UP001652628"/>
    </source>
</evidence>
<protein>
    <submittedName>
        <fullName evidence="2">Uncharacterized protein</fullName>
    </submittedName>
</protein>
<sequence>MAISGVNPSRALLLRPAAMVKGAVNSCVRFASGCEKGEGENRCPKVLTKFPCGKPDIQAPPKKKPKMVQSVSMWLNPFCDPDDTTCPFNPRFDDIYYVESDKAKRKYWQTWVACPPIQIKPKKICCFAKAKPAPIKRRKPSAKPSTACPQPCPDKTEEDCPRLARRCHRDGRRPPSCKRERGPLPCVKPRTPYPSFSECQRLRPGALPLKECTCLVKPMLCEVWAEFRRRAICKKNN</sequence>
<accession>A0AB39ZW25</accession>
<name>A0AB39ZW25_DROSZ</name>
<proteinExistence type="predicted"/>
<dbReference type="Pfam" id="PF07248">
    <property type="entry name" value="DUF1431"/>
    <property type="match status" value="1"/>
</dbReference>
<dbReference type="InterPro" id="IPR006611">
    <property type="entry name" value="DUF1431_DROsp"/>
</dbReference>
<reference evidence="2" key="1">
    <citation type="submission" date="2025-08" db="UniProtKB">
        <authorList>
            <consortium name="RefSeq"/>
        </authorList>
    </citation>
    <scope>IDENTIFICATION</scope>
</reference>